<accession>A0A0D6JUS1</accession>
<dbReference type="CDD" id="cd16841">
    <property type="entry name" value="RraA_family"/>
    <property type="match status" value="1"/>
</dbReference>
<dbReference type="EMBL" id="CSTE01000004">
    <property type="protein sequence ID" value="CQR52530.1"/>
    <property type="molecule type" value="Genomic_DNA"/>
</dbReference>
<protein>
    <submittedName>
        <fullName evidence="1">4-hydroxy-4-methyl-2-oxoglutarate aldolase</fullName>
    </submittedName>
</protein>
<dbReference type="PANTHER" id="PTHR33254:SF16">
    <property type="entry name" value="BLR3842 PROTEIN"/>
    <property type="match status" value="1"/>
</dbReference>
<evidence type="ECO:0000313" key="1">
    <source>
        <dbReference type="EMBL" id="CQR52530.1"/>
    </source>
</evidence>
<dbReference type="InterPro" id="IPR005493">
    <property type="entry name" value="RraA/RraA-like"/>
</dbReference>
<proteinExistence type="predicted"/>
<sequence>MINQSTSEREREVDEELLAKYEDLYTPAVADVMHEYGYEEQTLDPEITPLDDGMTVVGSAFPIVGRPNRSVNADEVLKRFLEMHEDVPKDGVMIYDTNDTNSAHLGELEVTSLQPSGVAGAVIDGGVRDTSVIRERGFPVFNRYTTPVDCIFRWELLDWGVDAVVGGVQVSPGDIVVGDGDGVVVVPQEIAEDVADDAHEMASSEDAVRAALEDGVGAFDAYEEHETF</sequence>
<evidence type="ECO:0000313" key="2">
    <source>
        <dbReference type="Proteomes" id="UP000198902"/>
    </source>
</evidence>
<dbReference type="OrthoDB" id="15246at2157"/>
<dbReference type="PANTHER" id="PTHR33254">
    <property type="entry name" value="4-HYDROXY-4-METHYL-2-OXOGLUTARATE ALDOLASE 3-RELATED"/>
    <property type="match status" value="1"/>
</dbReference>
<dbReference type="Proteomes" id="UP000198902">
    <property type="component" value="Unassembled WGS sequence"/>
</dbReference>
<dbReference type="Gene3D" id="3.50.30.40">
    <property type="entry name" value="Ribonuclease E inhibitor RraA/RraA-like"/>
    <property type="match status" value="1"/>
</dbReference>
<gene>
    <name evidence="1" type="primary">proA_3</name>
    <name evidence="1" type="ORF">BN996_03185</name>
</gene>
<dbReference type="AlphaFoldDB" id="A0A0D6JUS1"/>
<dbReference type="InterPro" id="IPR036704">
    <property type="entry name" value="RraA/RraA-like_sf"/>
</dbReference>
<organism evidence="1 2">
    <name type="scientific">Haloferax massiliensis</name>
    <dbReference type="NCBI Taxonomy" id="1476858"/>
    <lineage>
        <taxon>Archaea</taxon>
        <taxon>Methanobacteriati</taxon>
        <taxon>Methanobacteriota</taxon>
        <taxon>Stenosarchaea group</taxon>
        <taxon>Halobacteria</taxon>
        <taxon>Halobacteriales</taxon>
        <taxon>Haloferacaceae</taxon>
        <taxon>Haloferax</taxon>
    </lineage>
</organism>
<dbReference type="Pfam" id="PF03737">
    <property type="entry name" value="RraA-like"/>
    <property type="match status" value="1"/>
</dbReference>
<reference evidence="2" key="1">
    <citation type="submission" date="2015-03" db="EMBL/GenBank/DDBJ databases">
        <authorList>
            <person name="Urmite Genomes"/>
        </authorList>
    </citation>
    <scope>NUCLEOTIDE SEQUENCE [LARGE SCALE GENOMIC DNA]</scope>
    <source>
        <strain evidence="2">Arc-Hr</strain>
    </source>
</reference>
<keyword evidence="2" id="KW-1185">Reference proteome</keyword>
<dbReference type="RefSeq" id="WP_089780647.1">
    <property type="nucleotide sequence ID" value="NZ_CABLRR010000004.1"/>
</dbReference>
<name>A0A0D6JUS1_9EURY</name>
<dbReference type="SUPFAM" id="SSF89562">
    <property type="entry name" value="RraA-like"/>
    <property type="match status" value="1"/>
</dbReference>